<dbReference type="Pfam" id="PF03450">
    <property type="entry name" value="CO_deh_flav_C"/>
    <property type="match status" value="1"/>
</dbReference>
<evidence type="ECO:0000256" key="3">
    <source>
        <dbReference type="ARBA" id="ARBA00023002"/>
    </source>
</evidence>
<dbReference type="AlphaFoldDB" id="A0A1G6ZZC7"/>
<dbReference type="PANTHER" id="PTHR42659:SF2">
    <property type="entry name" value="XANTHINE DEHYDROGENASE SUBUNIT C-RELATED"/>
    <property type="match status" value="1"/>
</dbReference>
<evidence type="ECO:0000313" key="5">
    <source>
        <dbReference type="EMBL" id="SDE07909.1"/>
    </source>
</evidence>
<evidence type="ECO:0000256" key="2">
    <source>
        <dbReference type="ARBA" id="ARBA00022827"/>
    </source>
</evidence>
<evidence type="ECO:0000313" key="6">
    <source>
        <dbReference type="Proteomes" id="UP000199245"/>
    </source>
</evidence>
<dbReference type="SMART" id="SM01092">
    <property type="entry name" value="CO_deh_flav_C"/>
    <property type="match status" value="1"/>
</dbReference>
<name>A0A1G6ZZC7_9BRAD</name>
<dbReference type="InterPro" id="IPR002346">
    <property type="entry name" value="Mopterin_DH_FAD-bd"/>
</dbReference>
<evidence type="ECO:0000256" key="1">
    <source>
        <dbReference type="ARBA" id="ARBA00022630"/>
    </source>
</evidence>
<protein>
    <submittedName>
        <fullName evidence="5">Carbon-monoxide dehydrogenase medium subunit</fullName>
    </submittedName>
</protein>
<feature type="domain" description="FAD-binding PCMH-type" evidence="4">
    <location>
        <begin position="14"/>
        <end position="189"/>
    </location>
</feature>
<dbReference type="EMBL" id="FMZW01000019">
    <property type="protein sequence ID" value="SDE07909.1"/>
    <property type="molecule type" value="Genomic_DNA"/>
</dbReference>
<keyword evidence="2" id="KW-0274">FAD</keyword>
<dbReference type="GO" id="GO:0071949">
    <property type="term" value="F:FAD binding"/>
    <property type="evidence" value="ECO:0007669"/>
    <property type="project" value="InterPro"/>
</dbReference>
<proteinExistence type="predicted"/>
<keyword evidence="3" id="KW-0560">Oxidoreductase</keyword>
<evidence type="ECO:0000259" key="4">
    <source>
        <dbReference type="PROSITE" id="PS51387"/>
    </source>
</evidence>
<reference evidence="5 6" key="1">
    <citation type="submission" date="2016-10" db="EMBL/GenBank/DDBJ databases">
        <authorList>
            <person name="de Groot N.N."/>
        </authorList>
    </citation>
    <scope>NUCLEOTIDE SEQUENCE [LARGE SCALE GENOMIC DNA]</scope>
    <source>
        <strain evidence="5 6">R5</strain>
    </source>
</reference>
<dbReference type="GO" id="GO:0016491">
    <property type="term" value="F:oxidoreductase activity"/>
    <property type="evidence" value="ECO:0007669"/>
    <property type="project" value="UniProtKB-KW"/>
</dbReference>
<dbReference type="InterPro" id="IPR016166">
    <property type="entry name" value="FAD-bd_PCMH"/>
</dbReference>
<dbReference type="InterPro" id="IPR051312">
    <property type="entry name" value="Diverse_Substr_Oxidored"/>
</dbReference>
<gene>
    <name evidence="5" type="ORF">SAMN05216337_1019117</name>
</gene>
<dbReference type="Proteomes" id="UP000199245">
    <property type="component" value="Unassembled WGS sequence"/>
</dbReference>
<dbReference type="Gene3D" id="3.30.390.50">
    <property type="entry name" value="CO dehydrogenase flavoprotein, C-terminal domain"/>
    <property type="match status" value="1"/>
</dbReference>
<dbReference type="SUPFAM" id="SSF55447">
    <property type="entry name" value="CO dehydrogenase flavoprotein C-terminal domain-like"/>
    <property type="match status" value="1"/>
</dbReference>
<dbReference type="PANTHER" id="PTHR42659">
    <property type="entry name" value="XANTHINE DEHYDROGENASE SUBUNIT C-RELATED"/>
    <property type="match status" value="1"/>
</dbReference>
<dbReference type="InterPro" id="IPR016169">
    <property type="entry name" value="FAD-bd_PCMH_sub2"/>
</dbReference>
<dbReference type="PROSITE" id="PS51387">
    <property type="entry name" value="FAD_PCMH"/>
    <property type="match status" value="1"/>
</dbReference>
<dbReference type="InterPro" id="IPR036683">
    <property type="entry name" value="CO_DH_flav_C_dom_sf"/>
</dbReference>
<dbReference type="InterPro" id="IPR036318">
    <property type="entry name" value="FAD-bd_PCMH-like_sf"/>
</dbReference>
<dbReference type="InterPro" id="IPR005107">
    <property type="entry name" value="CO_DH_flav_C"/>
</dbReference>
<dbReference type="RefSeq" id="WP_229160265.1">
    <property type="nucleotide sequence ID" value="NZ_FMZW01000019.1"/>
</dbReference>
<sequence>MTTGSPMQSAAGETHDAPASIYVAPSLASALDALSEFGAAGAAFAGGTWIMRSPIRHERLKPHYVAIGKIAELTAVRIGSDAIEIGAAVTHAALAAALADHAEFAVLVDAAGGSANPAIRAMATIGGNLATSEFAAADCVPALLCLDPQVEMSARDGRERIGLAHFLKIRSSLPPGHLVTRIILPRAARRSAHARLPLRKSGDYPVAIVSLSVSIDAAGRIQAARVAVGSVEPVARRWERLEAALIGRPLDAAEAAQTAAALADEFVGRDSVDAPAWYRVSVLPGLVRRAAIAALGS</sequence>
<dbReference type="Gene3D" id="3.30.465.10">
    <property type="match status" value="1"/>
</dbReference>
<accession>A0A1G6ZZC7</accession>
<organism evidence="5 6">
    <name type="scientific">Bradyrhizobium brasilense</name>
    <dbReference type="NCBI Taxonomy" id="1419277"/>
    <lineage>
        <taxon>Bacteria</taxon>
        <taxon>Pseudomonadati</taxon>
        <taxon>Pseudomonadota</taxon>
        <taxon>Alphaproteobacteria</taxon>
        <taxon>Hyphomicrobiales</taxon>
        <taxon>Nitrobacteraceae</taxon>
        <taxon>Bradyrhizobium</taxon>
    </lineage>
</organism>
<dbReference type="Pfam" id="PF00941">
    <property type="entry name" value="FAD_binding_5"/>
    <property type="match status" value="1"/>
</dbReference>
<keyword evidence="1" id="KW-0285">Flavoprotein</keyword>
<dbReference type="SUPFAM" id="SSF56176">
    <property type="entry name" value="FAD-binding/transporter-associated domain-like"/>
    <property type="match status" value="1"/>
</dbReference>